<dbReference type="OrthoDB" id="9771932at2"/>
<organism evidence="3 4">
    <name type="scientific">Rariglobus hedericola</name>
    <dbReference type="NCBI Taxonomy" id="2597822"/>
    <lineage>
        <taxon>Bacteria</taxon>
        <taxon>Pseudomonadati</taxon>
        <taxon>Verrucomicrobiota</taxon>
        <taxon>Opitutia</taxon>
        <taxon>Opitutales</taxon>
        <taxon>Opitutaceae</taxon>
        <taxon>Rariglobus</taxon>
    </lineage>
</organism>
<evidence type="ECO:0000313" key="3">
    <source>
        <dbReference type="EMBL" id="TSJ78154.1"/>
    </source>
</evidence>
<dbReference type="SUPFAM" id="SSF51556">
    <property type="entry name" value="Metallo-dependent hydrolases"/>
    <property type="match status" value="1"/>
</dbReference>
<proteinExistence type="predicted"/>
<keyword evidence="1" id="KW-0456">Lyase</keyword>
<gene>
    <name evidence="3" type="ORF">FPL22_02270</name>
</gene>
<keyword evidence="3" id="KW-0378">Hydrolase</keyword>
<dbReference type="Gene3D" id="3.20.20.140">
    <property type="entry name" value="Metal-dependent hydrolases"/>
    <property type="match status" value="1"/>
</dbReference>
<dbReference type="GO" id="GO:0019748">
    <property type="term" value="P:secondary metabolic process"/>
    <property type="evidence" value="ECO:0007669"/>
    <property type="project" value="TreeGrafter"/>
</dbReference>
<dbReference type="GO" id="GO:0016787">
    <property type="term" value="F:hydrolase activity"/>
    <property type="evidence" value="ECO:0007669"/>
    <property type="project" value="UniProtKB-KW"/>
</dbReference>
<dbReference type="InterPro" id="IPR032466">
    <property type="entry name" value="Metal_Hydrolase"/>
</dbReference>
<dbReference type="GO" id="GO:0016831">
    <property type="term" value="F:carboxy-lyase activity"/>
    <property type="evidence" value="ECO:0007669"/>
    <property type="project" value="InterPro"/>
</dbReference>
<dbReference type="InterPro" id="IPR032465">
    <property type="entry name" value="ACMSD"/>
</dbReference>
<dbReference type="Proteomes" id="UP000315648">
    <property type="component" value="Unassembled WGS sequence"/>
</dbReference>
<reference evidence="3 4" key="1">
    <citation type="submission" date="2019-07" db="EMBL/GenBank/DDBJ databases">
        <title>Description of 53C-WASEF.</title>
        <authorList>
            <person name="Pitt A."/>
            <person name="Hahn M.W."/>
        </authorList>
    </citation>
    <scope>NUCLEOTIDE SEQUENCE [LARGE SCALE GENOMIC DNA]</scope>
    <source>
        <strain evidence="3 4">53C-WASEF</strain>
    </source>
</reference>
<dbReference type="PANTHER" id="PTHR21240">
    <property type="entry name" value="2-AMINO-3-CARBOXYLMUCONATE-6-SEMIALDEHYDE DECARBOXYLASE"/>
    <property type="match status" value="1"/>
</dbReference>
<accession>A0A556QND9</accession>
<dbReference type="PANTHER" id="PTHR21240:SF28">
    <property type="entry name" value="ISO-OROTATE DECARBOXYLASE (EUROFUNG)"/>
    <property type="match status" value="1"/>
</dbReference>
<sequence>MAVIDAHVHLYPPEVNRDPAGWAAAHGESHWAVMCARVRKSTGKPVQGFPSVDDLLEEMDVAGVEGAVLLGWYWETHDSCVRQNRFYEECVRAHPDRFSAFATVHAGAGVAALDEVRRARDNGLIGLGELSPHSQGVSVDDPCWLAVLTLAGDLELPVNLHVTDPLIGKYPGRVETPLVDFYQLAAQFPQVKFILAHWGGRLWREGGLLPENVWVDTAATPLLYDASIWAEGLGACRAERILWGTDYPLELYPKEPGKQTFPGLLDEAQARMPVDVLGANAARLLSLG</sequence>
<dbReference type="GO" id="GO:0005737">
    <property type="term" value="C:cytoplasm"/>
    <property type="evidence" value="ECO:0007669"/>
    <property type="project" value="TreeGrafter"/>
</dbReference>
<dbReference type="InterPro" id="IPR006680">
    <property type="entry name" value="Amidohydro-rel"/>
</dbReference>
<evidence type="ECO:0000256" key="1">
    <source>
        <dbReference type="ARBA" id="ARBA00023239"/>
    </source>
</evidence>
<protein>
    <submittedName>
        <fullName evidence="3">Amidohydrolase family protein</fullName>
    </submittedName>
</protein>
<name>A0A556QND9_9BACT</name>
<keyword evidence="4" id="KW-1185">Reference proteome</keyword>
<evidence type="ECO:0000313" key="4">
    <source>
        <dbReference type="Proteomes" id="UP000315648"/>
    </source>
</evidence>
<dbReference type="RefSeq" id="WP_144228495.1">
    <property type="nucleotide sequence ID" value="NZ_CBCRVV010000025.1"/>
</dbReference>
<dbReference type="AlphaFoldDB" id="A0A556QND9"/>
<dbReference type="EMBL" id="VMBG01000001">
    <property type="protein sequence ID" value="TSJ78154.1"/>
    <property type="molecule type" value="Genomic_DNA"/>
</dbReference>
<evidence type="ECO:0000259" key="2">
    <source>
        <dbReference type="Pfam" id="PF04909"/>
    </source>
</evidence>
<feature type="domain" description="Amidohydrolase-related" evidence="2">
    <location>
        <begin position="4"/>
        <end position="286"/>
    </location>
</feature>
<dbReference type="Pfam" id="PF04909">
    <property type="entry name" value="Amidohydro_2"/>
    <property type="match status" value="1"/>
</dbReference>
<comment type="caution">
    <text evidence="3">The sequence shown here is derived from an EMBL/GenBank/DDBJ whole genome shotgun (WGS) entry which is preliminary data.</text>
</comment>